<feature type="non-terminal residue" evidence="1">
    <location>
        <position position="69"/>
    </location>
</feature>
<keyword evidence="2" id="KW-1185">Reference proteome</keyword>
<dbReference type="EMBL" id="JAKELL010000005">
    <property type="protein sequence ID" value="KAH8998416.1"/>
    <property type="molecule type" value="Genomic_DNA"/>
</dbReference>
<protein>
    <submittedName>
        <fullName evidence="1">Uncharacterized protein</fullName>
    </submittedName>
</protein>
<reference evidence="1" key="1">
    <citation type="submission" date="2022-01" db="EMBL/GenBank/DDBJ databases">
        <title>Comparative genomics reveals a dynamic genome evolution in the ectomycorrhizal milk-cap (Lactarius) mushrooms.</title>
        <authorList>
            <consortium name="DOE Joint Genome Institute"/>
            <person name="Lebreton A."/>
            <person name="Tang N."/>
            <person name="Kuo A."/>
            <person name="LaButti K."/>
            <person name="Drula E."/>
            <person name="Barry K."/>
            <person name="Clum A."/>
            <person name="Lipzen A."/>
            <person name="Mousain D."/>
            <person name="Ng V."/>
            <person name="Wang R."/>
            <person name="Wang X."/>
            <person name="Dai Y."/>
            <person name="Henrissat B."/>
            <person name="Grigoriev I.V."/>
            <person name="Guerin-Laguette A."/>
            <person name="Yu F."/>
            <person name="Martin F.M."/>
        </authorList>
    </citation>
    <scope>NUCLEOTIDE SEQUENCE</scope>
    <source>
        <strain evidence="1">QP</strain>
    </source>
</reference>
<evidence type="ECO:0000313" key="1">
    <source>
        <dbReference type="EMBL" id="KAH8998416.1"/>
    </source>
</evidence>
<evidence type="ECO:0000313" key="2">
    <source>
        <dbReference type="Proteomes" id="UP001201163"/>
    </source>
</evidence>
<name>A0AAD4QE80_9AGAM</name>
<sequence>MRIVKERITLAGSRDDGRYQLPGEDGDRGVSCIWFLKVDECPWIEADMLPWFRENVPMFSCRHHYSLRG</sequence>
<gene>
    <name evidence="1" type="ORF">EDB92DRAFT_1835001</name>
</gene>
<comment type="caution">
    <text evidence="1">The sequence shown here is derived from an EMBL/GenBank/DDBJ whole genome shotgun (WGS) entry which is preliminary data.</text>
</comment>
<proteinExistence type="predicted"/>
<accession>A0AAD4QE80</accession>
<organism evidence="1 2">
    <name type="scientific">Lactarius akahatsu</name>
    <dbReference type="NCBI Taxonomy" id="416441"/>
    <lineage>
        <taxon>Eukaryota</taxon>
        <taxon>Fungi</taxon>
        <taxon>Dikarya</taxon>
        <taxon>Basidiomycota</taxon>
        <taxon>Agaricomycotina</taxon>
        <taxon>Agaricomycetes</taxon>
        <taxon>Russulales</taxon>
        <taxon>Russulaceae</taxon>
        <taxon>Lactarius</taxon>
    </lineage>
</organism>
<dbReference type="Proteomes" id="UP001201163">
    <property type="component" value="Unassembled WGS sequence"/>
</dbReference>
<dbReference type="AlphaFoldDB" id="A0AAD4QE80"/>